<proteinExistence type="predicted"/>
<reference evidence="2" key="1">
    <citation type="journal article" date="2020" name="Nature">
        <title>Giant virus diversity and host interactions through global metagenomics.</title>
        <authorList>
            <person name="Schulz F."/>
            <person name="Roux S."/>
            <person name="Paez-Espino D."/>
            <person name="Jungbluth S."/>
            <person name="Walsh D.A."/>
            <person name="Denef V.J."/>
            <person name="McMahon K.D."/>
            <person name="Konstantinidis K.T."/>
            <person name="Eloe-Fadrosh E.A."/>
            <person name="Kyrpides N.C."/>
            <person name="Woyke T."/>
        </authorList>
    </citation>
    <scope>NUCLEOTIDE SEQUENCE</scope>
    <source>
        <strain evidence="2">GVMAG-M-3300023179-82</strain>
    </source>
</reference>
<accession>A0A6C0H7J0</accession>
<dbReference type="EMBL" id="MN739896">
    <property type="protein sequence ID" value="QHT76459.1"/>
    <property type="molecule type" value="Genomic_DNA"/>
</dbReference>
<dbReference type="AlphaFoldDB" id="A0A6C0H7J0"/>
<sequence>MIINNLNKLLEEISETYIFINDTLNGKIKNIKYDIEQELHIHKTDYYYCYYINYLLLSKYINNFFNSEFKKYNDYKLLKYNTKYNTHQQNKIYKDKFKHYLILKNITGGTHLDDDKYHLLYNYEEKLIQINPDEMKCHDKITYIDSIENPYTCINIPTYKPTKENEHSYLQSYYSYLFSRGIRQISTDTFMKILSKYTNNNKLLFNYVFIELHLCIGYYMYTFNKTTKSKLSNEDIFLLYKGGNIIKTLIELYSSDITNATIKSQYEKYLETYNPSDWDYCITINNSNLLNDEFLNNITLVFTKAFIRIQHVIEKYINILLPESIFNELIDECNKKTIEIQEIIETFKINNNSIYNSPYNPSYNEKIIESIYNLKFVLSNTDKQTKGYSVFPDKNRYNRKLIYKSPLKEFEVLNNFKYSYLIYINNIFINTKHENIQFNLFRLKLYNSIMYNIKYKSVNLNPSTIQSLCGVELVDLSLSYNKNILKNIFNYIKNEENTISDSNNLNNKYMSINLLINEISITTQIPSILYMIVDIIYILFYDSLFPWADIKYEKRINRLINLVSLYYTSILKSKKEYASSSMESYITESKQIYETTIIIIKQIIARSTDNYEHKYKMTMNFFKQDANLNTELYIEIIKEIYNIYKDHLEFNKDLDIICIKNFSIEHPILNIIIYNILEMIVYIYYIYYYNNNIDELKDFKFTDYCYTKFKNYHLCDLNQCNIDYGVYYKFSQFKSRNLCDKFIKYIETLINLLTNSSTLITDEYHKKEIINLNNL</sequence>
<keyword evidence="1" id="KW-0812">Transmembrane</keyword>
<feature type="transmembrane region" description="Helical" evidence="1">
    <location>
        <begin position="668"/>
        <end position="687"/>
    </location>
</feature>
<protein>
    <submittedName>
        <fullName evidence="2">Uncharacterized protein</fullName>
    </submittedName>
</protein>
<evidence type="ECO:0000256" key="1">
    <source>
        <dbReference type="SAM" id="Phobius"/>
    </source>
</evidence>
<organism evidence="2">
    <name type="scientific">viral metagenome</name>
    <dbReference type="NCBI Taxonomy" id="1070528"/>
    <lineage>
        <taxon>unclassified sequences</taxon>
        <taxon>metagenomes</taxon>
        <taxon>organismal metagenomes</taxon>
    </lineage>
</organism>
<name>A0A6C0H7J0_9ZZZZ</name>
<evidence type="ECO:0000313" key="2">
    <source>
        <dbReference type="EMBL" id="QHT76459.1"/>
    </source>
</evidence>
<keyword evidence="1" id="KW-0472">Membrane</keyword>
<keyword evidence="1" id="KW-1133">Transmembrane helix</keyword>